<dbReference type="OrthoDB" id="72976at2759"/>
<keyword evidence="3" id="KW-1185">Reference proteome</keyword>
<gene>
    <name evidence="2" type="primary">TMEM185B</name>
    <name evidence="2" type="ORF">AWC38_SpisGene11359</name>
</gene>
<keyword evidence="1" id="KW-1133">Transmembrane helix</keyword>
<feature type="transmembrane region" description="Helical" evidence="1">
    <location>
        <begin position="113"/>
        <end position="135"/>
    </location>
</feature>
<keyword evidence="1 2" id="KW-0812">Transmembrane</keyword>
<organism evidence="2 3">
    <name type="scientific">Stylophora pistillata</name>
    <name type="common">Smooth cauliflower coral</name>
    <dbReference type="NCBI Taxonomy" id="50429"/>
    <lineage>
        <taxon>Eukaryota</taxon>
        <taxon>Metazoa</taxon>
        <taxon>Cnidaria</taxon>
        <taxon>Anthozoa</taxon>
        <taxon>Hexacorallia</taxon>
        <taxon>Scleractinia</taxon>
        <taxon>Astrocoeniina</taxon>
        <taxon>Pocilloporidae</taxon>
        <taxon>Stylophora</taxon>
    </lineage>
</organism>
<dbReference type="Pfam" id="PF10269">
    <property type="entry name" value="Tmemb_185A"/>
    <property type="match status" value="1"/>
</dbReference>
<feature type="transmembrane region" description="Helical" evidence="1">
    <location>
        <begin position="47"/>
        <end position="66"/>
    </location>
</feature>
<evidence type="ECO:0000256" key="1">
    <source>
        <dbReference type="SAM" id="Phobius"/>
    </source>
</evidence>
<sequence length="341" mass="39479">MNLRRLFQDFNPSKFLLFFTLFIFSILLALRLDGTITWSYWAVFTPIWIWKIMVLSGAFTGIYIWIRHPEYRGEGDSHVDFKAMIICLALHLLLLMFEIFVCINLGGGRMFPWRLMFMPLYVLSSLSIIACIWGFRHDRAVELETVFSVNVLQFIFLSLRLDRVILWSWVVVFVPTWIVLSLLCLLVLYYVIWSIIFVRTAEVLPAQRRGHAMVAVASVLLVIPLLTFQIVLCNRLDGITQDMFVGVVAPLQISLLSLLATSFYHKGGNHWWFGMRKDFCEFLLGVCPFLQEYGNISCKFSESVFSRAPREETSIEPQRKPVVHEYPAKCVVPVVSIEMPD</sequence>
<accession>A0A2B4S696</accession>
<dbReference type="PANTHER" id="PTHR13568">
    <property type="entry name" value="FAM11A, B PROTEIN"/>
    <property type="match status" value="1"/>
</dbReference>
<dbReference type="PANTHER" id="PTHR13568:SF6">
    <property type="entry name" value="TRANSMEMBRANE PROTEIN 185A"/>
    <property type="match status" value="1"/>
</dbReference>
<feature type="transmembrane region" description="Helical" evidence="1">
    <location>
        <begin position="243"/>
        <end position="264"/>
    </location>
</feature>
<feature type="transmembrane region" description="Helical" evidence="1">
    <location>
        <begin position="176"/>
        <end position="198"/>
    </location>
</feature>
<feature type="transmembrane region" description="Helical" evidence="1">
    <location>
        <begin position="210"/>
        <end position="231"/>
    </location>
</feature>
<comment type="caution">
    <text evidence="2">The sequence shown here is derived from an EMBL/GenBank/DDBJ whole genome shotgun (WGS) entry which is preliminary data.</text>
</comment>
<proteinExistence type="predicted"/>
<name>A0A2B4S696_STYPI</name>
<protein>
    <submittedName>
        <fullName evidence="2">Transmembrane protein 185B</fullName>
    </submittedName>
</protein>
<reference evidence="3" key="1">
    <citation type="journal article" date="2017" name="bioRxiv">
        <title>Comparative analysis of the genomes of Stylophora pistillata and Acropora digitifera provides evidence for extensive differences between species of corals.</title>
        <authorList>
            <person name="Voolstra C.R."/>
            <person name="Li Y."/>
            <person name="Liew Y.J."/>
            <person name="Baumgarten S."/>
            <person name="Zoccola D."/>
            <person name="Flot J.-F."/>
            <person name="Tambutte S."/>
            <person name="Allemand D."/>
            <person name="Aranda M."/>
        </authorList>
    </citation>
    <scope>NUCLEOTIDE SEQUENCE [LARGE SCALE GENOMIC DNA]</scope>
</reference>
<evidence type="ECO:0000313" key="2">
    <source>
        <dbReference type="EMBL" id="PFX24078.1"/>
    </source>
</evidence>
<dbReference type="EMBL" id="LSMT01000187">
    <property type="protein sequence ID" value="PFX24078.1"/>
    <property type="molecule type" value="Genomic_DNA"/>
</dbReference>
<feature type="transmembrane region" description="Helical" evidence="1">
    <location>
        <begin position="86"/>
        <end position="107"/>
    </location>
</feature>
<evidence type="ECO:0000313" key="3">
    <source>
        <dbReference type="Proteomes" id="UP000225706"/>
    </source>
</evidence>
<dbReference type="AlphaFoldDB" id="A0A2B4S696"/>
<dbReference type="STRING" id="50429.A0A2B4S696"/>
<dbReference type="InterPro" id="IPR019396">
    <property type="entry name" value="TM_Fragile-X-F-assoc"/>
</dbReference>
<keyword evidence="1" id="KW-0472">Membrane</keyword>
<dbReference type="Proteomes" id="UP000225706">
    <property type="component" value="Unassembled WGS sequence"/>
</dbReference>